<proteinExistence type="predicted"/>
<dbReference type="PANTHER" id="PTHR33266">
    <property type="entry name" value="CHROMOSOME 15, WHOLE GENOME SHOTGUN SEQUENCE"/>
    <property type="match status" value="1"/>
</dbReference>
<dbReference type="InParanoid" id="A0A401GHQ4"/>
<dbReference type="EMBL" id="BFAD01000004">
    <property type="protein sequence ID" value="GBE81651.1"/>
    <property type="molecule type" value="Genomic_DNA"/>
</dbReference>
<sequence>MWRFTSYPSEPYLSSVAAHLLHKTPGALTTVLACLEGKLDSGMIAVGQSGELVSRLLWLLGKDLFATQSFDETTTRNQELLYCRSIPVLPFLEFFFGMKFWPADDEQKTAAREAFKNARINFSHWVAMSDNISKEGVKWNPREWILRHWYRTCAIQCCHGQPRTDKMIPMYFDDFSGRNDQDRMSSIFISDKAGENDSPRDVNFIDRTHDSINCSTSRPYIAITLDLGVQDESITSTFPTSTSERVNAGVDNRCLRIYARGMSAETYPFLNKVEGLFQVMKQVAVRERAPLYPSPIEARLQDLFKYGSTSSERHMKWEAGRDPRLLFSTE</sequence>
<dbReference type="Proteomes" id="UP000287166">
    <property type="component" value="Unassembled WGS sequence"/>
</dbReference>
<organism evidence="1 2">
    <name type="scientific">Sparassis crispa</name>
    <dbReference type="NCBI Taxonomy" id="139825"/>
    <lineage>
        <taxon>Eukaryota</taxon>
        <taxon>Fungi</taxon>
        <taxon>Dikarya</taxon>
        <taxon>Basidiomycota</taxon>
        <taxon>Agaricomycotina</taxon>
        <taxon>Agaricomycetes</taxon>
        <taxon>Polyporales</taxon>
        <taxon>Sparassidaceae</taxon>
        <taxon>Sparassis</taxon>
    </lineage>
</organism>
<dbReference type="GeneID" id="38778568"/>
<accession>A0A401GHQ4</accession>
<comment type="caution">
    <text evidence="1">The sequence shown here is derived from an EMBL/GenBank/DDBJ whole genome shotgun (WGS) entry which is preliminary data.</text>
</comment>
<name>A0A401GHQ4_9APHY</name>
<keyword evidence="2" id="KW-1185">Reference proteome</keyword>
<protein>
    <submittedName>
        <fullName evidence="1">Uncharacterized protein</fullName>
    </submittedName>
</protein>
<gene>
    <name evidence="1" type="ORF">SCP_0400220</name>
</gene>
<dbReference type="AlphaFoldDB" id="A0A401GHQ4"/>
<evidence type="ECO:0000313" key="1">
    <source>
        <dbReference type="EMBL" id="GBE81651.1"/>
    </source>
</evidence>
<dbReference type="PANTHER" id="PTHR33266:SF1">
    <property type="entry name" value="F-BOX DOMAIN-CONTAINING PROTEIN"/>
    <property type="match status" value="1"/>
</dbReference>
<reference evidence="1 2" key="1">
    <citation type="journal article" date="2018" name="Sci. Rep.">
        <title>Genome sequence of the cauliflower mushroom Sparassis crispa (Hanabiratake) and its association with beneficial usage.</title>
        <authorList>
            <person name="Kiyama R."/>
            <person name="Furutani Y."/>
            <person name="Kawaguchi K."/>
            <person name="Nakanishi T."/>
        </authorList>
    </citation>
    <scope>NUCLEOTIDE SEQUENCE [LARGE SCALE GENOMIC DNA]</scope>
</reference>
<evidence type="ECO:0000313" key="2">
    <source>
        <dbReference type="Proteomes" id="UP000287166"/>
    </source>
</evidence>
<dbReference type="RefSeq" id="XP_027612564.1">
    <property type="nucleotide sequence ID" value="XM_027756763.1"/>
</dbReference>
<dbReference type="PROSITE" id="PS51257">
    <property type="entry name" value="PROKAR_LIPOPROTEIN"/>
    <property type="match status" value="1"/>
</dbReference>
<dbReference type="OrthoDB" id="107110at2759"/>